<gene>
    <name evidence="2" type="ORF">HNR61_002654</name>
</gene>
<keyword evidence="1" id="KW-0732">Signal</keyword>
<name>A0A7W3LMT0_ACTNM</name>
<dbReference type="EMBL" id="JACJIA010000003">
    <property type="protein sequence ID" value="MBA8951023.1"/>
    <property type="molecule type" value="Genomic_DNA"/>
</dbReference>
<evidence type="ECO:0000256" key="1">
    <source>
        <dbReference type="SAM" id="SignalP"/>
    </source>
</evidence>
<reference evidence="2 3" key="1">
    <citation type="submission" date="2020-08" db="EMBL/GenBank/DDBJ databases">
        <title>Genomic Encyclopedia of Type Strains, Phase IV (KMG-IV): sequencing the most valuable type-strain genomes for metagenomic binning, comparative biology and taxonomic classification.</title>
        <authorList>
            <person name="Goeker M."/>
        </authorList>
    </citation>
    <scope>NUCLEOTIDE SEQUENCE [LARGE SCALE GENOMIC DNA]</scope>
    <source>
        <strain evidence="2 3">DSM 44197</strain>
    </source>
</reference>
<dbReference type="Proteomes" id="UP000572680">
    <property type="component" value="Unassembled WGS sequence"/>
</dbReference>
<accession>A0A7W3LMT0</accession>
<feature type="chain" id="PRO_5038991339" description="Small secreted protein" evidence="1">
    <location>
        <begin position="25"/>
        <end position="127"/>
    </location>
</feature>
<proteinExistence type="predicted"/>
<evidence type="ECO:0000313" key="2">
    <source>
        <dbReference type="EMBL" id="MBA8951023.1"/>
    </source>
</evidence>
<dbReference type="AlphaFoldDB" id="A0A7W3LMT0"/>
<dbReference type="RefSeq" id="WP_182843412.1">
    <property type="nucleotide sequence ID" value="NZ_BAAALP010000016.1"/>
</dbReference>
<keyword evidence="3" id="KW-1185">Reference proteome</keyword>
<comment type="caution">
    <text evidence="2">The sequence shown here is derived from an EMBL/GenBank/DDBJ whole genome shotgun (WGS) entry which is preliminary data.</text>
</comment>
<evidence type="ECO:0000313" key="3">
    <source>
        <dbReference type="Proteomes" id="UP000572680"/>
    </source>
</evidence>
<evidence type="ECO:0008006" key="4">
    <source>
        <dbReference type="Google" id="ProtNLM"/>
    </source>
</evidence>
<sequence length="127" mass="12801">MRNAALRALAGGALLLAGAGPLVGCGVLGGGNTAAVCDDTKKAFQQYMSQVRSLPANQPAPWGQAVQQLAGKVDGLAAKAEDAALKKTLKEEAKRLREAAGPAGTGDMAALDDVMKNTPARVGAVCD</sequence>
<protein>
    <recommendedName>
        <fullName evidence="4">Small secreted protein</fullName>
    </recommendedName>
</protein>
<organism evidence="2 3">
    <name type="scientific">Actinomadura namibiensis</name>
    <dbReference type="NCBI Taxonomy" id="182080"/>
    <lineage>
        <taxon>Bacteria</taxon>
        <taxon>Bacillati</taxon>
        <taxon>Actinomycetota</taxon>
        <taxon>Actinomycetes</taxon>
        <taxon>Streptosporangiales</taxon>
        <taxon>Thermomonosporaceae</taxon>
        <taxon>Actinomadura</taxon>
    </lineage>
</organism>
<feature type="signal peptide" evidence="1">
    <location>
        <begin position="1"/>
        <end position="24"/>
    </location>
</feature>